<evidence type="ECO:0000256" key="3">
    <source>
        <dbReference type="PROSITE-ProRule" id="PRU00050"/>
    </source>
</evidence>
<dbReference type="InterPro" id="IPR022641">
    <property type="entry name" value="CheR_N"/>
</dbReference>
<keyword evidence="4" id="KW-0175">Coiled coil</keyword>
<evidence type="ECO:0000259" key="8">
    <source>
        <dbReference type="PROSITE" id="PS50123"/>
    </source>
</evidence>
<dbReference type="GO" id="GO:0000156">
    <property type="term" value="F:phosphorelay response regulator activity"/>
    <property type="evidence" value="ECO:0007669"/>
    <property type="project" value="InterPro"/>
</dbReference>
<dbReference type="Pfam" id="PF13426">
    <property type="entry name" value="PAS_9"/>
    <property type="match status" value="1"/>
</dbReference>
<dbReference type="GO" id="GO:0005737">
    <property type="term" value="C:cytoplasm"/>
    <property type="evidence" value="ECO:0007669"/>
    <property type="project" value="InterPro"/>
</dbReference>
<feature type="domain" description="CheB-type methylesterase" evidence="7">
    <location>
        <begin position="1"/>
        <end position="183"/>
    </location>
</feature>
<dbReference type="InterPro" id="IPR000673">
    <property type="entry name" value="Sig_transdc_resp-reg_Me-estase"/>
</dbReference>
<dbReference type="CDD" id="cd16434">
    <property type="entry name" value="CheB-CheR_fusion"/>
    <property type="match status" value="1"/>
</dbReference>
<dbReference type="InterPro" id="IPR035909">
    <property type="entry name" value="CheB_C"/>
</dbReference>
<dbReference type="RefSeq" id="WP_099148715.1">
    <property type="nucleotide sequence ID" value="NZ_PDUD01000004.1"/>
</dbReference>
<dbReference type="SUPFAM" id="SSF47384">
    <property type="entry name" value="Homodimeric domain of signal transducing histidine kinase"/>
    <property type="match status" value="1"/>
</dbReference>
<dbReference type="SMART" id="SM00387">
    <property type="entry name" value="HATPase_c"/>
    <property type="match status" value="1"/>
</dbReference>
<feature type="active site" evidence="3">
    <location>
        <position position="132"/>
    </location>
</feature>
<dbReference type="InterPro" id="IPR005467">
    <property type="entry name" value="His_kinase_dom"/>
</dbReference>
<evidence type="ECO:0000259" key="6">
    <source>
        <dbReference type="PROSITE" id="PS50113"/>
    </source>
</evidence>
<dbReference type="Pfam" id="PF00512">
    <property type="entry name" value="HisKA"/>
    <property type="match status" value="1"/>
</dbReference>
<dbReference type="InterPro" id="IPR050903">
    <property type="entry name" value="Bact_Chemotaxis_MeTrfase"/>
</dbReference>
<accession>A0A2D0NHS2</accession>
<dbReference type="PANTHER" id="PTHR24422">
    <property type="entry name" value="CHEMOTAXIS PROTEIN METHYLTRANSFERASE"/>
    <property type="match status" value="1"/>
</dbReference>
<dbReference type="PANTHER" id="PTHR24422:SF10">
    <property type="entry name" value="CHEMOTAXIS PROTEIN METHYLTRANSFERASE 2"/>
    <property type="match status" value="1"/>
</dbReference>
<dbReference type="GO" id="GO:0000155">
    <property type="term" value="F:phosphorelay sensor kinase activity"/>
    <property type="evidence" value="ECO:0007669"/>
    <property type="project" value="InterPro"/>
</dbReference>
<sequence>MNRDQIVVGIGASAGGLEAINDFFDNMPPDTGMAFVLIQHLSPDFESLMDELLAKHTKMPIQVVKEDTPVRPNHIYLIDRGSNIIIKNKVLKPVGRVDRTQVNMPIDEFFHSLATDRQKYGIAIILSGTGTDGSRGIRTVKENGGLIFVQSLKSARFDGMPKAAIDTGLVDNILSPKKIVSALSDLSTRIHASVDPPLPRNESSEEIVNDILRDILREQGFNFLPYRKTTIFRRIEKRMLLAQQPNLQQYAAYLRKNKEEMEILAREFLIGVTKFFRDPEVFEYLKEEIIPRIFADRKNSESVRVWVAGCSTGEEAYSLAILMEDYLETHNLRREFKIFASDLDQNAIRTANRGTFPSQIRNDVPAQYLSRYFEHLDNGRFRIVKQVRKHIVFTVHDVLHDPPFINMDLISCRNLMIYLEPPVQQRLLQNFQFALVFKGFLLLGPSEALGQISNSFKQVQEGISLFKNLSHGKASSLQMKGGLVGKVGSPLRHNLPQKIQKQQPVSSPPTNESLVDMLLDRYVPTSLVIDQELNLLYANGDFEDLLQFPRSPQLFNLENMTGNEEVLFFKNGIHRIKDAGESILFKDVSFRKKDKQYTVDLRFDSAHDPGRAEPVYVIEFLRKEEADEKTQQVVVADKDNFFEDQLRTLQIELQQTRHERNLLVERLETTNEELQASNEELIAANEEMQSTNEELQSVNEELYTVNAELQAKVIELTEINNDMDNLFRSTDIGTIFIDRTLRIRKFTPAIANQFQLQEQDLGRPITAFVSLLKHVDFVEKMEWVMRHNEYLEEEVVSKDDKVYLMRLTPYLVDGKVDGAVATFINIDQMKEASSKQKTTAQQFKAIFQSSDSFISVISPDGILQDINRAPEGMTQQKMIGDNFFEIAVPKAGRAKAQSAFNKSLETKQVVDFDFSIPDPTGSIRHYTNSMVPILEDGKAVRILGVSKDITQIREIERNIRLSAAIFSNIFRYANEHIIILSTEGEILDINFTDAGYNKSEILGKNITEIAAEGGKEQAEKELRKIQNGSNFTSYETTFVAEDGTRYWYHNIMTPVFENNRIERIILISRDIGDSKRLESELKRDNLQLEALIEENGRELQRKNKELENMNGFMDSFVHGAAHDLRSPLLNIQGFLELLPEVENPEELQSIYVELNQAASRMERVLGGLVELIEFLRKGGPKPKLIHLKKLVNQTIADLSPHLIKSGGNITKQIPAGITINYIEAYLHSIVYNLVHNAIKYRSVDRPLEIKVSAVETDDDLIRFTVSDNGIGMDLENYGHFLFEPFRRLTAQRQGTGIGLSIINNVVSKNGGHIEVESLPNRGSTFHVFLKPYDTEK</sequence>
<evidence type="ECO:0000313" key="9">
    <source>
        <dbReference type="EMBL" id="PHN07926.1"/>
    </source>
</evidence>
<feature type="domain" description="PAC" evidence="6">
    <location>
        <begin position="1032"/>
        <end position="1083"/>
    </location>
</feature>
<dbReference type="Gene3D" id="3.30.565.10">
    <property type="entry name" value="Histidine kinase-like ATPase, C-terminal domain"/>
    <property type="match status" value="1"/>
</dbReference>
<name>A0A2D0NHS2_FLAN2</name>
<feature type="domain" description="PAC" evidence="6">
    <location>
        <begin position="910"/>
        <end position="961"/>
    </location>
</feature>
<comment type="catalytic activity">
    <reaction evidence="1">
        <text>ATP + protein L-histidine = ADP + protein N-phospho-L-histidine.</text>
        <dbReference type="EC" id="2.7.13.3"/>
    </reaction>
</comment>
<dbReference type="EMBL" id="PDUD01000004">
    <property type="protein sequence ID" value="PHN07926.1"/>
    <property type="molecule type" value="Genomic_DNA"/>
</dbReference>
<evidence type="ECO:0000259" key="7">
    <source>
        <dbReference type="PROSITE" id="PS50122"/>
    </source>
</evidence>
<dbReference type="InterPro" id="IPR000780">
    <property type="entry name" value="CheR_MeTrfase"/>
</dbReference>
<dbReference type="GO" id="GO:0008757">
    <property type="term" value="F:S-adenosylmethionine-dependent methyltransferase activity"/>
    <property type="evidence" value="ECO:0007669"/>
    <property type="project" value="InterPro"/>
</dbReference>
<gene>
    <name evidence="9" type="ORF">CRP01_04000</name>
</gene>
<dbReference type="Gene3D" id="3.40.50.180">
    <property type="entry name" value="Methylesterase CheB, C-terminal domain"/>
    <property type="match status" value="1"/>
</dbReference>
<dbReference type="PRINTS" id="PR00996">
    <property type="entry name" value="CHERMTFRASE"/>
</dbReference>
<feature type="coiled-coil region" evidence="4">
    <location>
        <begin position="1074"/>
        <end position="1109"/>
    </location>
</feature>
<dbReference type="Gene3D" id="3.30.450.20">
    <property type="entry name" value="PAS domain"/>
    <property type="match status" value="3"/>
</dbReference>
<evidence type="ECO:0000256" key="2">
    <source>
        <dbReference type="ARBA" id="ARBA00012438"/>
    </source>
</evidence>
<organism evidence="9 10">
    <name type="scientific">Flavilitoribacter nigricans (strain ATCC 23147 / DSM 23189 / NBRC 102662 / NCIMB 1420 / SS-2)</name>
    <name type="common">Lewinella nigricans</name>
    <dbReference type="NCBI Taxonomy" id="1122177"/>
    <lineage>
        <taxon>Bacteria</taxon>
        <taxon>Pseudomonadati</taxon>
        <taxon>Bacteroidota</taxon>
        <taxon>Saprospiria</taxon>
        <taxon>Saprospirales</taxon>
        <taxon>Lewinellaceae</taxon>
        <taxon>Flavilitoribacter</taxon>
    </lineage>
</organism>
<dbReference type="InterPro" id="IPR029063">
    <property type="entry name" value="SAM-dependent_MTases_sf"/>
</dbReference>
<keyword evidence="3" id="KW-0145">Chemotaxis</keyword>
<dbReference type="SMART" id="SM00138">
    <property type="entry name" value="MeTrc"/>
    <property type="match status" value="1"/>
</dbReference>
<protein>
    <recommendedName>
        <fullName evidence="2">histidine kinase</fullName>
        <ecNumber evidence="2">2.7.13.3</ecNumber>
    </recommendedName>
</protein>
<feature type="active site" evidence="3">
    <location>
        <position position="40"/>
    </location>
</feature>
<dbReference type="SMART" id="SM00086">
    <property type="entry name" value="PAC"/>
    <property type="match status" value="2"/>
</dbReference>
<evidence type="ECO:0000256" key="1">
    <source>
        <dbReference type="ARBA" id="ARBA00000085"/>
    </source>
</evidence>
<dbReference type="InterPro" id="IPR001610">
    <property type="entry name" value="PAC"/>
</dbReference>
<dbReference type="OrthoDB" id="9816309at2"/>
<dbReference type="SMART" id="SM00388">
    <property type="entry name" value="HisKA"/>
    <property type="match status" value="1"/>
</dbReference>
<reference evidence="9 10" key="1">
    <citation type="submission" date="2017-10" db="EMBL/GenBank/DDBJ databases">
        <title>The draft genome sequence of Lewinella nigricans NBRC 102662.</title>
        <authorList>
            <person name="Wang K."/>
        </authorList>
    </citation>
    <scope>NUCLEOTIDE SEQUENCE [LARGE SCALE GENOMIC DNA]</scope>
    <source>
        <strain evidence="9 10">NBRC 102662</strain>
    </source>
</reference>
<dbReference type="Proteomes" id="UP000223913">
    <property type="component" value="Unassembled WGS sequence"/>
</dbReference>
<evidence type="ECO:0000259" key="5">
    <source>
        <dbReference type="PROSITE" id="PS50109"/>
    </source>
</evidence>
<feature type="coiled-coil region" evidence="4">
    <location>
        <begin position="646"/>
        <end position="712"/>
    </location>
</feature>
<dbReference type="Pfam" id="PF03705">
    <property type="entry name" value="CheR_N"/>
    <property type="match status" value="1"/>
</dbReference>
<feature type="active site" evidence="3">
    <location>
        <position position="13"/>
    </location>
</feature>
<dbReference type="Pfam" id="PF02518">
    <property type="entry name" value="HATPase_c"/>
    <property type="match status" value="1"/>
</dbReference>
<dbReference type="Pfam" id="PF08448">
    <property type="entry name" value="PAS_4"/>
    <property type="match status" value="1"/>
</dbReference>
<dbReference type="SUPFAM" id="SSF53335">
    <property type="entry name" value="S-adenosyl-L-methionine-dependent methyltransferases"/>
    <property type="match status" value="1"/>
</dbReference>
<dbReference type="CDD" id="cd00082">
    <property type="entry name" value="HisKA"/>
    <property type="match status" value="1"/>
</dbReference>
<dbReference type="CDD" id="cd00130">
    <property type="entry name" value="PAS"/>
    <property type="match status" value="2"/>
</dbReference>
<evidence type="ECO:0000313" key="10">
    <source>
        <dbReference type="Proteomes" id="UP000223913"/>
    </source>
</evidence>
<dbReference type="InterPro" id="IPR022642">
    <property type="entry name" value="CheR_C"/>
</dbReference>
<dbReference type="Pfam" id="PF01339">
    <property type="entry name" value="CheB_methylest"/>
    <property type="match status" value="1"/>
</dbReference>
<dbReference type="InterPro" id="IPR036890">
    <property type="entry name" value="HATPase_C_sf"/>
</dbReference>
<dbReference type="GO" id="GO:0008984">
    <property type="term" value="F:protein-glutamate methylesterase activity"/>
    <property type="evidence" value="ECO:0007669"/>
    <property type="project" value="InterPro"/>
</dbReference>
<keyword evidence="3" id="KW-0378">Hydrolase</keyword>
<dbReference type="PROSITE" id="PS50122">
    <property type="entry name" value="CHEB"/>
    <property type="match status" value="1"/>
</dbReference>
<proteinExistence type="predicted"/>
<dbReference type="SMART" id="SM00091">
    <property type="entry name" value="PAS"/>
    <property type="match status" value="3"/>
</dbReference>
<dbReference type="NCBIfam" id="TIGR00229">
    <property type="entry name" value="sensory_box"/>
    <property type="match status" value="2"/>
</dbReference>
<dbReference type="SUPFAM" id="SSF52738">
    <property type="entry name" value="Methylesterase CheB, C-terminal domain"/>
    <property type="match status" value="1"/>
</dbReference>
<dbReference type="InterPro" id="IPR035965">
    <property type="entry name" value="PAS-like_dom_sf"/>
</dbReference>
<dbReference type="InterPro" id="IPR013656">
    <property type="entry name" value="PAS_4"/>
</dbReference>
<dbReference type="InterPro" id="IPR000700">
    <property type="entry name" value="PAS-assoc_C"/>
</dbReference>
<keyword evidence="10" id="KW-1185">Reference proteome</keyword>
<dbReference type="Pfam" id="PF01739">
    <property type="entry name" value="CheR"/>
    <property type="match status" value="1"/>
</dbReference>
<dbReference type="EC" id="2.7.13.3" evidence="2"/>
<feature type="domain" description="Histidine kinase" evidence="5">
    <location>
        <begin position="1119"/>
        <end position="1333"/>
    </location>
</feature>
<dbReference type="PROSITE" id="PS50123">
    <property type="entry name" value="CHER"/>
    <property type="match status" value="1"/>
</dbReference>
<dbReference type="GO" id="GO:0006935">
    <property type="term" value="P:chemotaxis"/>
    <property type="evidence" value="ECO:0007669"/>
    <property type="project" value="UniProtKB-UniRule"/>
</dbReference>
<dbReference type="Gene3D" id="3.40.50.150">
    <property type="entry name" value="Vaccinia Virus protein VP39"/>
    <property type="match status" value="1"/>
</dbReference>
<dbReference type="SUPFAM" id="SSF55785">
    <property type="entry name" value="PYP-like sensor domain (PAS domain)"/>
    <property type="match status" value="3"/>
</dbReference>
<dbReference type="SUPFAM" id="SSF47757">
    <property type="entry name" value="Chemotaxis receptor methyltransferase CheR, N-terminal domain"/>
    <property type="match status" value="1"/>
</dbReference>
<dbReference type="PROSITE" id="PS50109">
    <property type="entry name" value="HIS_KIN"/>
    <property type="match status" value="1"/>
</dbReference>
<evidence type="ECO:0000256" key="4">
    <source>
        <dbReference type="SAM" id="Coils"/>
    </source>
</evidence>
<dbReference type="Gene3D" id="1.10.287.130">
    <property type="match status" value="1"/>
</dbReference>
<dbReference type="InterPro" id="IPR003594">
    <property type="entry name" value="HATPase_dom"/>
</dbReference>
<feature type="domain" description="CheR-type methyltransferase" evidence="8">
    <location>
        <begin position="215"/>
        <end position="467"/>
    </location>
</feature>
<dbReference type="InterPro" id="IPR036097">
    <property type="entry name" value="HisK_dim/P_sf"/>
</dbReference>
<dbReference type="Pfam" id="PF13596">
    <property type="entry name" value="PAS_10"/>
    <property type="match status" value="1"/>
</dbReference>
<dbReference type="InterPro" id="IPR003661">
    <property type="entry name" value="HisK_dim/P_dom"/>
</dbReference>
<comment type="caution">
    <text evidence="9">The sequence shown here is derived from an EMBL/GenBank/DDBJ whole genome shotgun (WGS) entry which is preliminary data.</text>
</comment>
<dbReference type="SUPFAM" id="SSF55874">
    <property type="entry name" value="ATPase domain of HSP90 chaperone/DNA topoisomerase II/histidine kinase"/>
    <property type="match status" value="1"/>
</dbReference>
<dbReference type="PROSITE" id="PS50113">
    <property type="entry name" value="PAC"/>
    <property type="match status" value="2"/>
</dbReference>
<dbReference type="InterPro" id="IPR000014">
    <property type="entry name" value="PAS"/>
</dbReference>